<feature type="transmembrane region" description="Helical" evidence="6">
    <location>
        <begin position="157"/>
        <end position="182"/>
    </location>
</feature>
<dbReference type="GeneID" id="25331756"/>
<reference evidence="7 8" key="1">
    <citation type="submission" date="2015-01" db="EMBL/GenBank/DDBJ databases">
        <title>The Genome Sequence of Exophiala xenobiotica CBS118157.</title>
        <authorList>
            <consortium name="The Broad Institute Genomics Platform"/>
            <person name="Cuomo C."/>
            <person name="de Hoog S."/>
            <person name="Gorbushina A."/>
            <person name="Stielow B."/>
            <person name="Teixiera M."/>
            <person name="Abouelleil A."/>
            <person name="Chapman S.B."/>
            <person name="Priest M."/>
            <person name="Young S.K."/>
            <person name="Wortman J."/>
            <person name="Nusbaum C."/>
            <person name="Birren B."/>
        </authorList>
    </citation>
    <scope>NUCLEOTIDE SEQUENCE [LARGE SCALE GENOMIC DNA]</scope>
    <source>
        <strain evidence="7 8">CBS 118157</strain>
    </source>
</reference>
<dbReference type="PANTHER" id="PTHR31123:SF4">
    <property type="entry name" value="PROTEIN ALCS"/>
    <property type="match status" value="1"/>
</dbReference>
<evidence type="ECO:0000256" key="2">
    <source>
        <dbReference type="ARBA" id="ARBA00005587"/>
    </source>
</evidence>
<organism evidence="7 8">
    <name type="scientific">Exophiala xenobiotica</name>
    <dbReference type="NCBI Taxonomy" id="348802"/>
    <lineage>
        <taxon>Eukaryota</taxon>
        <taxon>Fungi</taxon>
        <taxon>Dikarya</taxon>
        <taxon>Ascomycota</taxon>
        <taxon>Pezizomycotina</taxon>
        <taxon>Eurotiomycetes</taxon>
        <taxon>Chaetothyriomycetidae</taxon>
        <taxon>Chaetothyriales</taxon>
        <taxon>Herpotrichiellaceae</taxon>
        <taxon>Exophiala</taxon>
    </lineage>
</organism>
<feature type="transmembrane region" description="Helical" evidence="6">
    <location>
        <begin position="229"/>
        <end position="247"/>
    </location>
</feature>
<dbReference type="HOGENOM" id="CLU_051062_4_1_1"/>
<keyword evidence="5 6" id="KW-0472">Membrane</keyword>
<feature type="transmembrane region" description="Helical" evidence="6">
    <location>
        <begin position="88"/>
        <end position="109"/>
    </location>
</feature>
<gene>
    <name evidence="7" type="ORF">PV05_09848</name>
</gene>
<sequence length="278" mass="29723">MDNSPEHSVLHGADTLRHEPTLTHAPSAGAVSMSPELFEKLYLTPKVVRAGDNIKRFANPTPLGFIGFVISAMTFSMVLMGWGGASGLTPVVGIFFFVGPVLLLLTCVFEWIMGNFFPMMACGVLAVFWLSFGMLQLPTLNLAAPYTSADSSPAGALSTGFNAVIALYLVVWGFAILTFLVLSIRTNLVFVLIFLSVTVGCWVLSGAYWKLSTGDYGMAGQLQKAGGALIFVAGALAWYMTVAMMAAELQYSVYLPVGDLSHLFKPPGTGARKADEEA</sequence>
<evidence type="ECO:0000256" key="6">
    <source>
        <dbReference type="SAM" id="Phobius"/>
    </source>
</evidence>
<comment type="subcellular location">
    <subcellularLocation>
        <location evidence="1">Membrane</location>
        <topology evidence="1">Multi-pass membrane protein</topology>
    </subcellularLocation>
</comment>
<evidence type="ECO:0000313" key="7">
    <source>
        <dbReference type="EMBL" id="KIW51096.1"/>
    </source>
</evidence>
<evidence type="ECO:0000256" key="3">
    <source>
        <dbReference type="ARBA" id="ARBA00022692"/>
    </source>
</evidence>
<feature type="transmembrane region" description="Helical" evidence="6">
    <location>
        <begin position="116"/>
        <end position="137"/>
    </location>
</feature>
<proteinExistence type="inferred from homology"/>
<comment type="similarity">
    <text evidence="2">Belongs to the acetate uptake transporter (AceTr) (TC 2.A.96) family.</text>
</comment>
<dbReference type="EMBL" id="KN847322">
    <property type="protein sequence ID" value="KIW51096.1"/>
    <property type="molecule type" value="Genomic_DNA"/>
</dbReference>
<dbReference type="PANTHER" id="PTHR31123">
    <property type="entry name" value="ACCUMULATION OF DYADS PROTEIN 2-RELATED"/>
    <property type="match status" value="1"/>
</dbReference>
<dbReference type="Pfam" id="PF01184">
    <property type="entry name" value="Gpr1_Fun34_YaaH"/>
    <property type="match status" value="1"/>
</dbReference>
<dbReference type="GO" id="GO:0005886">
    <property type="term" value="C:plasma membrane"/>
    <property type="evidence" value="ECO:0007669"/>
    <property type="project" value="TreeGrafter"/>
</dbReference>
<evidence type="ECO:0008006" key="9">
    <source>
        <dbReference type="Google" id="ProtNLM"/>
    </source>
</evidence>
<evidence type="ECO:0000256" key="5">
    <source>
        <dbReference type="ARBA" id="ARBA00023136"/>
    </source>
</evidence>
<dbReference type="Proteomes" id="UP000054342">
    <property type="component" value="Unassembled WGS sequence"/>
</dbReference>
<dbReference type="InterPro" id="IPR051633">
    <property type="entry name" value="AceTr"/>
</dbReference>
<dbReference type="GO" id="GO:0015123">
    <property type="term" value="F:acetate transmembrane transporter activity"/>
    <property type="evidence" value="ECO:0007669"/>
    <property type="project" value="TreeGrafter"/>
</dbReference>
<keyword evidence="8" id="KW-1185">Reference proteome</keyword>
<evidence type="ECO:0000313" key="8">
    <source>
        <dbReference type="Proteomes" id="UP000054342"/>
    </source>
</evidence>
<dbReference type="STRING" id="348802.A0A0D2BFY1"/>
<dbReference type="AlphaFoldDB" id="A0A0D2BFY1"/>
<keyword evidence="3 6" id="KW-0812">Transmembrane</keyword>
<name>A0A0D2BFY1_9EURO</name>
<accession>A0A0D2BFY1</accession>
<dbReference type="InterPro" id="IPR000791">
    <property type="entry name" value="Gpr1/Fun34/SatP-like"/>
</dbReference>
<evidence type="ECO:0000256" key="1">
    <source>
        <dbReference type="ARBA" id="ARBA00004141"/>
    </source>
</evidence>
<evidence type="ECO:0000256" key="4">
    <source>
        <dbReference type="ARBA" id="ARBA00022989"/>
    </source>
</evidence>
<feature type="transmembrane region" description="Helical" evidence="6">
    <location>
        <begin position="189"/>
        <end position="209"/>
    </location>
</feature>
<protein>
    <recommendedName>
        <fullName evidence="9">Protein alcS</fullName>
    </recommendedName>
</protein>
<keyword evidence="4 6" id="KW-1133">Transmembrane helix</keyword>
<feature type="transmembrane region" description="Helical" evidence="6">
    <location>
        <begin position="63"/>
        <end position="82"/>
    </location>
</feature>
<dbReference type="OrthoDB" id="4110478at2759"/>
<dbReference type="RefSeq" id="XP_013311680.1">
    <property type="nucleotide sequence ID" value="XM_013456226.1"/>
</dbReference>